<proteinExistence type="predicted"/>
<sequence>MELQAETGSAAKALSVVLRDATAVQRYYMPNIKGGGVLVETPNLLPIGTEVLLMISLPDSQPRVPIVGKVVWVTPPDNRDGRPPAIGVQFVNDRSGVLIRIQNALSGLPGNSGEVLSF</sequence>
<dbReference type="EMBL" id="MASQ01000141">
    <property type="protein sequence ID" value="OCB01461.1"/>
    <property type="molecule type" value="Genomic_DNA"/>
</dbReference>
<evidence type="ECO:0000313" key="2">
    <source>
        <dbReference type="EMBL" id="OCB01461.1"/>
    </source>
</evidence>
<accession>A0A1B9BUS3</accession>
<dbReference type="Proteomes" id="UP000093129">
    <property type="component" value="Unassembled WGS sequence"/>
</dbReference>
<organism evidence="2 4">
    <name type="scientific">Acidithiobacillus ferrivorans</name>
    <dbReference type="NCBI Taxonomy" id="160808"/>
    <lineage>
        <taxon>Bacteria</taxon>
        <taxon>Pseudomonadati</taxon>
        <taxon>Pseudomonadota</taxon>
        <taxon>Acidithiobacillia</taxon>
        <taxon>Acidithiobacillales</taxon>
        <taxon>Acidithiobacillaceae</taxon>
        <taxon>Acidithiobacillus</taxon>
    </lineage>
</organism>
<dbReference type="InterPro" id="IPR009875">
    <property type="entry name" value="PilZ_domain"/>
</dbReference>
<dbReference type="SUPFAM" id="SSF141371">
    <property type="entry name" value="PilZ domain-like"/>
    <property type="match status" value="1"/>
</dbReference>
<dbReference type="GO" id="GO:0035438">
    <property type="term" value="F:cyclic-di-GMP binding"/>
    <property type="evidence" value="ECO:0007669"/>
    <property type="project" value="InterPro"/>
</dbReference>
<evidence type="ECO:0000313" key="3">
    <source>
        <dbReference type="EMBL" id="QQD71488.1"/>
    </source>
</evidence>
<dbReference type="AlphaFoldDB" id="A0A1B9BUS3"/>
<gene>
    <name evidence="2" type="ORF">BBC27_03895</name>
    <name evidence="3" type="ORF">H2515_08315</name>
</gene>
<dbReference type="RefSeq" id="WP_065414302.1">
    <property type="nucleotide sequence ID" value="NZ_CP059488.1"/>
</dbReference>
<reference evidence="2 4" key="1">
    <citation type="submission" date="2016-07" db="EMBL/GenBank/DDBJ databases">
        <title>Draft genome of a psychrotolerant acidophile Acidithiobacillus ferrivorans strain YL15.</title>
        <authorList>
            <person name="Peng T."/>
            <person name="Ma L."/>
            <person name="Nan M."/>
            <person name="An N."/>
            <person name="Wang M."/>
            <person name="Qiu G."/>
            <person name="Zeng W."/>
        </authorList>
    </citation>
    <scope>NUCLEOTIDE SEQUENCE [LARGE SCALE GENOMIC DNA]</scope>
    <source>
        <strain evidence="2 4">YL15</strain>
    </source>
</reference>
<protein>
    <submittedName>
        <fullName evidence="3">PilZ domain-containing protein</fullName>
    </submittedName>
    <submittedName>
        <fullName evidence="2">Pilus assembly protein PilZ</fullName>
    </submittedName>
</protein>
<dbReference type="Gene3D" id="2.40.10.220">
    <property type="entry name" value="predicted glycosyltransferase like domains"/>
    <property type="match status" value="1"/>
</dbReference>
<evidence type="ECO:0000313" key="4">
    <source>
        <dbReference type="Proteomes" id="UP000093129"/>
    </source>
</evidence>
<evidence type="ECO:0000259" key="1">
    <source>
        <dbReference type="Pfam" id="PF07238"/>
    </source>
</evidence>
<dbReference type="Proteomes" id="UP000595420">
    <property type="component" value="Chromosome"/>
</dbReference>
<name>A0A1B9BUS3_9PROT</name>
<dbReference type="Pfam" id="PF07238">
    <property type="entry name" value="PilZ"/>
    <property type="match status" value="1"/>
</dbReference>
<dbReference type="EMBL" id="CP059488">
    <property type="protein sequence ID" value="QQD71488.1"/>
    <property type="molecule type" value="Genomic_DNA"/>
</dbReference>
<evidence type="ECO:0000313" key="5">
    <source>
        <dbReference type="Proteomes" id="UP000595420"/>
    </source>
</evidence>
<feature type="domain" description="PilZ" evidence="1">
    <location>
        <begin position="14"/>
        <end position="102"/>
    </location>
</feature>
<reference evidence="3 5" key="2">
    <citation type="submission" date="2020-07" db="EMBL/GenBank/DDBJ databases">
        <title>Complete genome sequence analysis of Acidithiobacillus ferrivorans XJFY6S-08 reveals extreme environmental adaptation to alpine acid mine drainage.</title>
        <authorList>
            <person name="Yan L."/>
            <person name="Ni Y."/>
        </authorList>
    </citation>
    <scope>NUCLEOTIDE SEQUENCE [LARGE SCALE GENOMIC DNA]</scope>
    <source>
        <strain evidence="3 5">XJFY6S-08</strain>
    </source>
</reference>